<dbReference type="GO" id="GO:0005634">
    <property type="term" value="C:nucleus"/>
    <property type="evidence" value="ECO:0007669"/>
    <property type="project" value="TreeGrafter"/>
</dbReference>
<comment type="similarity">
    <text evidence="2">Belongs to the IPK1 type 1 family.</text>
</comment>
<evidence type="ECO:0000313" key="12">
    <source>
        <dbReference type="Proteomes" id="UP000242519"/>
    </source>
</evidence>
<accession>A0A218YZR7</accession>
<evidence type="ECO:0000256" key="2">
    <source>
        <dbReference type="ARBA" id="ARBA00008305"/>
    </source>
</evidence>
<reference evidence="11 12" key="1">
    <citation type="submission" date="2017-04" db="EMBL/GenBank/DDBJ databases">
        <title>Draft genome sequence of Marssonina coronaria NL1: causal agent of apple blotch.</title>
        <authorList>
            <person name="Cheng Q."/>
        </authorList>
    </citation>
    <scope>NUCLEOTIDE SEQUENCE [LARGE SCALE GENOMIC DNA]</scope>
    <source>
        <strain evidence="11 12">NL1</strain>
    </source>
</reference>
<keyword evidence="6 9" id="KW-0547">Nucleotide-binding</keyword>
<dbReference type="InterPro" id="IPR009286">
    <property type="entry name" value="Ins_P5_2-kin"/>
</dbReference>
<evidence type="ECO:0000256" key="10">
    <source>
        <dbReference type="SAM" id="MobiDB-lite"/>
    </source>
</evidence>
<proteinExistence type="inferred from homology"/>
<dbReference type="GO" id="GO:0035299">
    <property type="term" value="F:inositol-1,3,4,5,6-pentakisphosphate 2-kinase activity"/>
    <property type="evidence" value="ECO:0007669"/>
    <property type="project" value="UniProtKB-EC"/>
</dbReference>
<protein>
    <recommendedName>
        <fullName evidence="4 9">Inositol-pentakisphosphate 2-kinase</fullName>
        <ecNumber evidence="3 9">2.7.1.158</ecNumber>
    </recommendedName>
</protein>
<evidence type="ECO:0000256" key="8">
    <source>
        <dbReference type="ARBA" id="ARBA00022840"/>
    </source>
</evidence>
<evidence type="ECO:0000256" key="6">
    <source>
        <dbReference type="ARBA" id="ARBA00022741"/>
    </source>
</evidence>
<feature type="region of interest" description="Disordered" evidence="10">
    <location>
        <begin position="364"/>
        <end position="385"/>
    </location>
</feature>
<evidence type="ECO:0000256" key="4">
    <source>
        <dbReference type="ARBA" id="ARBA00014846"/>
    </source>
</evidence>
<evidence type="ECO:0000256" key="9">
    <source>
        <dbReference type="RuleBase" id="RU364126"/>
    </source>
</evidence>
<dbReference type="EC" id="2.7.1.158" evidence="3 9"/>
<evidence type="ECO:0000256" key="7">
    <source>
        <dbReference type="ARBA" id="ARBA00022777"/>
    </source>
</evidence>
<evidence type="ECO:0000256" key="1">
    <source>
        <dbReference type="ARBA" id="ARBA00003979"/>
    </source>
</evidence>
<dbReference type="STRING" id="503106.A0A218YZR7"/>
<name>A0A218YZR7_9HELO</name>
<dbReference type="InParanoid" id="A0A218YZR7"/>
<dbReference type="GO" id="GO:0032958">
    <property type="term" value="P:inositol phosphate biosynthetic process"/>
    <property type="evidence" value="ECO:0007669"/>
    <property type="project" value="TreeGrafter"/>
</dbReference>
<dbReference type="PANTHER" id="PTHR14456:SF2">
    <property type="entry name" value="INOSITOL-PENTAKISPHOSPHATE 2-KINASE"/>
    <property type="match status" value="1"/>
</dbReference>
<comment type="catalytic activity">
    <reaction evidence="9">
        <text>1D-myo-inositol 1,3,4,5,6-pentakisphosphate + ATP = 1D-myo-inositol hexakisphosphate + ADP + H(+)</text>
        <dbReference type="Rhea" id="RHEA:20313"/>
        <dbReference type="ChEBI" id="CHEBI:15378"/>
        <dbReference type="ChEBI" id="CHEBI:30616"/>
        <dbReference type="ChEBI" id="CHEBI:57733"/>
        <dbReference type="ChEBI" id="CHEBI:58130"/>
        <dbReference type="ChEBI" id="CHEBI:456216"/>
        <dbReference type="EC" id="2.7.1.158"/>
    </reaction>
</comment>
<dbReference type="Pfam" id="PF06090">
    <property type="entry name" value="Ins_P5_2-kin"/>
    <property type="match status" value="1"/>
</dbReference>
<evidence type="ECO:0000256" key="3">
    <source>
        <dbReference type="ARBA" id="ARBA00012023"/>
    </source>
</evidence>
<evidence type="ECO:0000256" key="5">
    <source>
        <dbReference type="ARBA" id="ARBA00022679"/>
    </source>
</evidence>
<keyword evidence="8 9" id="KW-0067">ATP-binding</keyword>
<sequence>MNSTSVPSLPQNIVIQYIAEGAANIVYRVSAAPLNADPRVSELEQYGEGTPPPSEIDIDQSLFFDSSFIDNKLLRLRKNLATTLPCAVAQEAWTRLVLPLFPPHQLVMQSLVEVRTGNIVSRLNKSLEQWEYSCAIIDGPHPSGSARPFKRRGVYLADDDHGLLVTDMSPRLPGEEIIQFKPKWLAQSPSAPAAARRCRTCANVARKNAAAARLHQPLEKPFCPLDLVSSNYADIYACAEAILQPECAAANIERFARWIQGTTLLKRLRDRQLAMDQRGIIDPDLSNENLLVAMTLRDCTVFVKFLAEVNNDEDIEARIGDLDVKSPQKAAYWKETETPLIAEGWYAGLERSDCRQPLTCSLSRGGHGAPQGEQDIPAGSVNRSV</sequence>
<comment type="function">
    <text evidence="1">Has kinase activity and phosphorylates inositol-1,3,4,5,6-pentakisphosphate (Ins(1,3,4,5,6)P5) to produce 1,2,3,4,5,6-hexakisphosphate (InsP6), also known as phytate.</text>
</comment>
<gene>
    <name evidence="11" type="ORF">B2J93_7291</name>
</gene>
<dbReference type="EMBL" id="MZNU01000280">
    <property type="protein sequence ID" value="OWP01307.1"/>
    <property type="molecule type" value="Genomic_DNA"/>
</dbReference>
<dbReference type="AlphaFoldDB" id="A0A218YZR7"/>
<keyword evidence="7 9" id="KW-0418">Kinase</keyword>
<dbReference type="OrthoDB" id="272370at2759"/>
<dbReference type="GO" id="GO:0005524">
    <property type="term" value="F:ATP binding"/>
    <property type="evidence" value="ECO:0007669"/>
    <property type="project" value="UniProtKB-KW"/>
</dbReference>
<comment type="function">
    <text evidence="9">Phosphorylates Ins(1,3,4,5,6)P5 at position 2 to form Ins(1,2,3,4,5,6)P6 (InsP6 or phytate).</text>
</comment>
<comment type="caution">
    <text evidence="11">The sequence shown here is derived from an EMBL/GenBank/DDBJ whole genome shotgun (WGS) entry which is preliminary data.</text>
</comment>
<dbReference type="PANTHER" id="PTHR14456">
    <property type="entry name" value="INOSITOL POLYPHOSPHATE KINASE 1"/>
    <property type="match status" value="1"/>
</dbReference>
<organism evidence="11 12">
    <name type="scientific">Diplocarpon coronariae</name>
    <dbReference type="NCBI Taxonomy" id="2795749"/>
    <lineage>
        <taxon>Eukaryota</taxon>
        <taxon>Fungi</taxon>
        <taxon>Dikarya</taxon>
        <taxon>Ascomycota</taxon>
        <taxon>Pezizomycotina</taxon>
        <taxon>Leotiomycetes</taxon>
        <taxon>Helotiales</taxon>
        <taxon>Drepanopezizaceae</taxon>
        <taxon>Diplocarpon</taxon>
    </lineage>
</organism>
<keyword evidence="12" id="KW-1185">Reference proteome</keyword>
<evidence type="ECO:0000313" key="11">
    <source>
        <dbReference type="EMBL" id="OWP01307.1"/>
    </source>
</evidence>
<dbReference type="Proteomes" id="UP000242519">
    <property type="component" value="Unassembled WGS sequence"/>
</dbReference>
<comment type="domain">
    <text evidence="9">The EXKPK motif is conserved in inositol-pentakisphosphate 2-kinases of both family 1 and 2.</text>
</comment>
<keyword evidence="5 9" id="KW-0808">Transferase</keyword>